<dbReference type="PANTHER" id="PTHR43306">
    <property type="entry name" value="7,8-DIHYDRO-6-HYDROXYMETHYLPTERIN DIMETHYLTRANSFERASE"/>
    <property type="match status" value="1"/>
</dbReference>
<evidence type="ECO:0008006" key="3">
    <source>
        <dbReference type="Google" id="ProtNLM"/>
    </source>
</evidence>
<evidence type="ECO:0000313" key="2">
    <source>
        <dbReference type="EMBL" id="GAG77266.1"/>
    </source>
</evidence>
<dbReference type="InterPro" id="IPR034474">
    <property type="entry name" value="Methyltransferase_Class_D"/>
</dbReference>
<proteinExistence type="predicted"/>
<feature type="region of interest" description="Disordered" evidence="1">
    <location>
        <begin position="252"/>
        <end position="273"/>
    </location>
</feature>
<accession>X1BYN1</accession>
<dbReference type="EMBL" id="BART01016078">
    <property type="protein sequence ID" value="GAG77266.1"/>
    <property type="molecule type" value="Genomic_DNA"/>
</dbReference>
<protein>
    <recommendedName>
        <fullName evidence="3">Radical SAM protein</fullName>
    </recommendedName>
</protein>
<name>X1BYN1_9ZZZZ</name>
<organism evidence="2">
    <name type="scientific">marine sediment metagenome</name>
    <dbReference type="NCBI Taxonomy" id="412755"/>
    <lineage>
        <taxon>unclassified sequences</taxon>
        <taxon>metagenomes</taxon>
        <taxon>ecological metagenomes</taxon>
    </lineage>
</organism>
<sequence length="273" mass="31209">PTVVGGLNDNQVGDLIDIAVKNNDVVRGVNFQPVSITGRIDYEKRKEMRITIPDLINDIDEQTNGRIKPDDWFPVPAMAPIGRALGLMRGQPQVEMGCHAACGMSTFIFINEDGEYEPITQIIDVDKFIEIAVEISNLYAEGKREPSKRSKVKLAALVRHFKKKGMLKDLLTLFLKKAEYETLAQFMRGVIMIGTMHFMDAYNMDLERVQHCPINYAIPDGRIIPFCTYNSIHRQDVESKFGMTFDEWRDSHKPTKMEEETITKPEFDGKKHR</sequence>
<comment type="caution">
    <text evidence="2">The sequence shown here is derived from an EMBL/GenBank/DDBJ whole genome shotgun (WGS) entry which is preliminary data.</text>
</comment>
<gene>
    <name evidence="2" type="ORF">S01H4_31034</name>
</gene>
<reference evidence="2" key="1">
    <citation type="journal article" date="2014" name="Front. Microbiol.">
        <title>High frequency of phylogenetically diverse reductive dehalogenase-homologous genes in deep subseafloor sedimentary metagenomes.</title>
        <authorList>
            <person name="Kawai M."/>
            <person name="Futagami T."/>
            <person name="Toyoda A."/>
            <person name="Takaki Y."/>
            <person name="Nishi S."/>
            <person name="Hori S."/>
            <person name="Arai W."/>
            <person name="Tsubouchi T."/>
            <person name="Morono Y."/>
            <person name="Uchiyama I."/>
            <person name="Ito T."/>
            <person name="Fujiyama A."/>
            <person name="Inagaki F."/>
            <person name="Takami H."/>
        </authorList>
    </citation>
    <scope>NUCLEOTIDE SEQUENCE</scope>
    <source>
        <strain evidence="2">Expedition CK06-06</strain>
    </source>
</reference>
<dbReference type="PANTHER" id="PTHR43306:SF1">
    <property type="entry name" value="7,8-DIHYDRO-6-HYDROXYMETHYLPTERIN DIMETHYLTRANSFERASE"/>
    <property type="match status" value="1"/>
</dbReference>
<evidence type="ECO:0000256" key="1">
    <source>
        <dbReference type="SAM" id="MobiDB-lite"/>
    </source>
</evidence>
<feature type="non-terminal residue" evidence="2">
    <location>
        <position position="1"/>
    </location>
</feature>
<dbReference type="AlphaFoldDB" id="X1BYN1"/>